<dbReference type="Gene3D" id="3.40.630.30">
    <property type="match status" value="1"/>
</dbReference>
<sequence>MSTIKYIPIETERLTLRKATESDWEIISYLRSDKVVNQFVKRKSAETKDLVLEFLARIDQGIKAETLYYWAITAKPDPTMIGSISLWNFSTDGKKAEVGYDLSPAFHKKGIMAEALKRVIKFGFDTLKFEVIEAYTQSNNKNSIQLLTKQGFELLPDKKDEDNLMNLVFEIKKSE</sequence>
<protein>
    <submittedName>
        <fullName evidence="2">N-acetyltransferase</fullName>
    </submittedName>
</protein>
<evidence type="ECO:0000259" key="1">
    <source>
        <dbReference type="PROSITE" id="PS51186"/>
    </source>
</evidence>
<dbReference type="RefSeq" id="WP_111064460.1">
    <property type="nucleotide sequence ID" value="NZ_JBHUCU010000012.1"/>
</dbReference>
<dbReference type="Pfam" id="PF13302">
    <property type="entry name" value="Acetyltransf_3"/>
    <property type="match status" value="1"/>
</dbReference>
<dbReference type="InterPro" id="IPR051531">
    <property type="entry name" value="N-acetyltransferase"/>
</dbReference>
<accession>A0A2W1NMX9</accession>
<gene>
    <name evidence="2" type="ORF">DNU06_15615</name>
</gene>
<feature type="domain" description="N-acetyltransferase" evidence="1">
    <location>
        <begin position="14"/>
        <end position="170"/>
    </location>
</feature>
<dbReference type="EMBL" id="QKSB01000014">
    <property type="protein sequence ID" value="PZE15958.1"/>
    <property type="molecule type" value="Genomic_DNA"/>
</dbReference>
<dbReference type="GO" id="GO:0016747">
    <property type="term" value="F:acyltransferase activity, transferring groups other than amino-acyl groups"/>
    <property type="evidence" value="ECO:0007669"/>
    <property type="project" value="InterPro"/>
</dbReference>
<evidence type="ECO:0000313" key="3">
    <source>
        <dbReference type="Proteomes" id="UP000249248"/>
    </source>
</evidence>
<dbReference type="SUPFAM" id="SSF55729">
    <property type="entry name" value="Acyl-CoA N-acyltransferases (Nat)"/>
    <property type="match status" value="1"/>
</dbReference>
<evidence type="ECO:0000313" key="2">
    <source>
        <dbReference type="EMBL" id="PZE15958.1"/>
    </source>
</evidence>
<dbReference type="OrthoDB" id="9811523at2"/>
<dbReference type="Proteomes" id="UP000249248">
    <property type="component" value="Unassembled WGS sequence"/>
</dbReference>
<dbReference type="PROSITE" id="PS51186">
    <property type="entry name" value="GNAT"/>
    <property type="match status" value="1"/>
</dbReference>
<comment type="caution">
    <text evidence="2">The sequence shown here is derived from an EMBL/GenBank/DDBJ whole genome shotgun (WGS) entry which is preliminary data.</text>
</comment>
<dbReference type="PANTHER" id="PTHR43792:SF1">
    <property type="entry name" value="N-ACETYLTRANSFERASE DOMAIN-CONTAINING PROTEIN"/>
    <property type="match status" value="1"/>
</dbReference>
<dbReference type="PANTHER" id="PTHR43792">
    <property type="entry name" value="GNAT FAMILY, PUTATIVE (AFU_ORTHOLOGUE AFUA_3G00765)-RELATED-RELATED"/>
    <property type="match status" value="1"/>
</dbReference>
<proteinExistence type="predicted"/>
<name>A0A2W1NMX9_9FLAO</name>
<organism evidence="2 3">
    <name type="scientific">Putridiphycobacter roseus</name>
    <dbReference type="NCBI Taxonomy" id="2219161"/>
    <lineage>
        <taxon>Bacteria</taxon>
        <taxon>Pseudomonadati</taxon>
        <taxon>Bacteroidota</taxon>
        <taxon>Flavobacteriia</taxon>
        <taxon>Flavobacteriales</taxon>
        <taxon>Crocinitomicaceae</taxon>
        <taxon>Putridiphycobacter</taxon>
    </lineage>
</organism>
<keyword evidence="2" id="KW-0808">Transferase</keyword>
<dbReference type="AlphaFoldDB" id="A0A2W1NMX9"/>
<dbReference type="InterPro" id="IPR016181">
    <property type="entry name" value="Acyl_CoA_acyltransferase"/>
</dbReference>
<reference evidence="2 3" key="1">
    <citation type="submission" date="2018-06" db="EMBL/GenBank/DDBJ databases">
        <title>The draft genome sequence of Crocinitomix sp. SM1701.</title>
        <authorList>
            <person name="Zhang X."/>
        </authorList>
    </citation>
    <scope>NUCLEOTIDE SEQUENCE [LARGE SCALE GENOMIC DNA]</scope>
    <source>
        <strain evidence="2 3">SM1701</strain>
    </source>
</reference>
<keyword evidence="3" id="KW-1185">Reference proteome</keyword>
<dbReference type="InterPro" id="IPR000182">
    <property type="entry name" value="GNAT_dom"/>
</dbReference>